<dbReference type="AlphaFoldDB" id="A0A1G9YKQ2"/>
<dbReference type="EMBL" id="FNID01000011">
    <property type="protein sequence ID" value="SDN09031.1"/>
    <property type="molecule type" value="Genomic_DNA"/>
</dbReference>
<dbReference type="OrthoDB" id="3078218at2"/>
<keyword evidence="2" id="KW-1185">Reference proteome</keyword>
<dbReference type="NCBIfam" id="TIGR01603">
    <property type="entry name" value="maj_tail_phi13"/>
    <property type="match status" value="1"/>
</dbReference>
<dbReference type="RefSeq" id="WP_092639229.1">
    <property type="nucleotide sequence ID" value="NZ_FNID01000011.1"/>
</dbReference>
<name>A0A1G9YKQ2_9FIRM</name>
<sequence length="199" mass="21592">MATIGLDKLYYAPITEAPTTGYETYGAPVMLAKAISAELSIELAEATLWADDGAAEIIKEFKNGKLTLGVDDIGKTVAAKLTGATTDENGVLISASEDGGEPVAIGFRAKKANGKYRYFWLYRVKFGIPSTNLATKGDSITFSTPSIEGTVSRRNKPDGNGRHPWKAEVNEDDVDVLPVVTSDWYTEVYEPEFETDLEV</sequence>
<evidence type="ECO:0000313" key="1">
    <source>
        <dbReference type="EMBL" id="SDN09031.1"/>
    </source>
</evidence>
<organism evidence="1 2">
    <name type="scientific">Acetanaerobacterium elongatum</name>
    <dbReference type="NCBI Taxonomy" id="258515"/>
    <lineage>
        <taxon>Bacteria</taxon>
        <taxon>Bacillati</taxon>
        <taxon>Bacillota</taxon>
        <taxon>Clostridia</taxon>
        <taxon>Eubacteriales</taxon>
        <taxon>Oscillospiraceae</taxon>
        <taxon>Acetanaerobacterium</taxon>
    </lineage>
</organism>
<evidence type="ECO:0000313" key="2">
    <source>
        <dbReference type="Proteomes" id="UP000199182"/>
    </source>
</evidence>
<reference evidence="1 2" key="1">
    <citation type="submission" date="2016-10" db="EMBL/GenBank/DDBJ databases">
        <authorList>
            <person name="de Groot N.N."/>
        </authorList>
    </citation>
    <scope>NUCLEOTIDE SEQUENCE [LARGE SCALE GENOMIC DNA]</scope>
    <source>
        <strain evidence="1 2">CGMCC 1.5012</strain>
    </source>
</reference>
<dbReference type="STRING" id="258515.SAMN05192585_11115"/>
<dbReference type="InterPro" id="IPR006490">
    <property type="entry name" value="Maj_tail_phi13"/>
</dbReference>
<accession>A0A1G9YKQ2</accession>
<proteinExistence type="predicted"/>
<gene>
    <name evidence="1" type="ORF">SAMN05192585_11115</name>
</gene>
<dbReference type="Proteomes" id="UP000199182">
    <property type="component" value="Unassembled WGS sequence"/>
</dbReference>
<protein>
    <submittedName>
        <fullName evidence="1">Phage major tail protein, phi13 family</fullName>
    </submittedName>
</protein>